<organism evidence="1">
    <name type="scientific">Cladocopium goreaui</name>
    <dbReference type="NCBI Taxonomy" id="2562237"/>
    <lineage>
        <taxon>Eukaryota</taxon>
        <taxon>Sar</taxon>
        <taxon>Alveolata</taxon>
        <taxon>Dinophyceae</taxon>
        <taxon>Suessiales</taxon>
        <taxon>Symbiodiniaceae</taxon>
        <taxon>Cladocopium</taxon>
    </lineage>
</organism>
<name>A0A9P1D3Z1_9DINO</name>
<dbReference type="AlphaFoldDB" id="A0A9P1D3Z1"/>
<dbReference type="EMBL" id="CAMXCT030003335">
    <property type="protein sequence ID" value="CAL4791249.1"/>
    <property type="molecule type" value="Genomic_DNA"/>
</dbReference>
<evidence type="ECO:0000313" key="2">
    <source>
        <dbReference type="EMBL" id="CAL4791249.1"/>
    </source>
</evidence>
<sequence length="467" mass="49900">MGSGGSVEAAEAAPVPHVRVVLQGLQARISSVEADGVVGEDRIATLKQHLEEALKVCPSGVTDVGPRAASAVQELAKQCLQTAAEVSLSQVSVAELLCEGLAASAAAEVELEPLGEALDAFAVQIMVPRPQVEPGDGTEHVYGVDASVPAVQQMSCLDELIQPEWSMERFGRPGRLCFADCTQPFQPHAMDLRLCQALQGVCAWLLALLFRAGAESLDLSLDLWDFCNSDALSSVCFGKGALSFQRAARETACVRVPHDLPQLQHAILGALLGLGAPRIAFHGAAATGDVDIQQRLEEHLAHCALLTAVAQENGLLDCLLSCDWAEYPGSQLIPALAQHLADTVASTSLKLPEYEDAMKEYLQHLRLRSQIVWDILSLEQQPKRSFLQNCGKLSFYLTPGSGPADALGQAASGGLPDAKSLTWTCVMLVNAGGAGGFQVGLWAKQMIRSRNIMSKRKHSHERLISGY</sequence>
<dbReference type="EMBL" id="CAMXCT020003335">
    <property type="protein sequence ID" value="CAL1157312.1"/>
    <property type="molecule type" value="Genomic_DNA"/>
</dbReference>
<reference evidence="1" key="1">
    <citation type="submission" date="2022-10" db="EMBL/GenBank/DDBJ databases">
        <authorList>
            <person name="Chen Y."/>
            <person name="Dougan E. K."/>
            <person name="Chan C."/>
            <person name="Rhodes N."/>
            <person name="Thang M."/>
        </authorList>
    </citation>
    <scope>NUCLEOTIDE SEQUENCE</scope>
</reference>
<dbReference type="Proteomes" id="UP001152797">
    <property type="component" value="Unassembled WGS sequence"/>
</dbReference>
<gene>
    <name evidence="1" type="ORF">C1SCF055_LOCUS29761</name>
</gene>
<dbReference type="OrthoDB" id="429441at2759"/>
<keyword evidence="3" id="KW-1185">Reference proteome</keyword>
<comment type="caution">
    <text evidence="1">The sequence shown here is derived from an EMBL/GenBank/DDBJ whole genome shotgun (WGS) entry which is preliminary data.</text>
</comment>
<dbReference type="EMBL" id="CAMXCT010003335">
    <property type="protein sequence ID" value="CAI4003937.1"/>
    <property type="molecule type" value="Genomic_DNA"/>
</dbReference>
<accession>A0A9P1D3Z1</accession>
<protein>
    <submittedName>
        <fullName evidence="2">Choline transporter-like protein 1</fullName>
    </submittedName>
</protein>
<evidence type="ECO:0000313" key="1">
    <source>
        <dbReference type="EMBL" id="CAI4003937.1"/>
    </source>
</evidence>
<reference evidence="2 3" key="2">
    <citation type="submission" date="2024-05" db="EMBL/GenBank/DDBJ databases">
        <authorList>
            <person name="Chen Y."/>
            <person name="Shah S."/>
            <person name="Dougan E. K."/>
            <person name="Thang M."/>
            <person name="Chan C."/>
        </authorList>
    </citation>
    <scope>NUCLEOTIDE SEQUENCE [LARGE SCALE GENOMIC DNA]</scope>
</reference>
<evidence type="ECO:0000313" key="3">
    <source>
        <dbReference type="Proteomes" id="UP001152797"/>
    </source>
</evidence>
<proteinExistence type="predicted"/>